<gene>
    <name evidence="3" type="ORF">ACI2JU_16300</name>
</gene>
<dbReference type="RefSeq" id="WP_404675961.1">
    <property type="nucleotide sequence ID" value="NZ_JBJDOT010000024.1"/>
</dbReference>
<feature type="transmembrane region" description="Helical" evidence="1">
    <location>
        <begin position="343"/>
        <end position="365"/>
    </location>
</feature>
<keyword evidence="4" id="KW-1185">Reference proteome</keyword>
<feature type="transmembrane region" description="Helical" evidence="1">
    <location>
        <begin position="149"/>
        <end position="176"/>
    </location>
</feature>
<keyword evidence="1" id="KW-0472">Membrane</keyword>
<comment type="caution">
    <text evidence="3">The sequence shown here is derived from an EMBL/GenBank/DDBJ whole genome shotgun (WGS) entry which is preliminary data.</text>
</comment>
<dbReference type="Proteomes" id="UP001620262">
    <property type="component" value="Unassembled WGS sequence"/>
</dbReference>
<keyword evidence="1" id="KW-1133">Transmembrane helix</keyword>
<accession>A0ABW8L2M9</accession>
<dbReference type="InterPro" id="IPR005625">
    <property type="entry name" value="PepSY-ass_TM"/>
</dbReference>
<feature type="domain" description="PepSY" evidence="2">
    <location>
        <begin position="250"/>
        <end position="312"/>
    </location>
</feature>
<reference evidence="3 4" key="1">
    <citation type="submission" date="2024-11" db="EMBL/GenBank/DDBJ databases">
        <title>The Natural Products Discovery Center: Release of the First 8490 Sequenced Strains for Exploring Actinobacteria Biosynthetic Diversity.</title>
        <authorList>
            <person name="Kalkreuter E."/>
            <person name="Kautsar S.A."/>
            <person name="Yang D."/>
            <person name="Bader C.D."/>
            <person name="Teijaro C.N."/>
            <person name="Fluegel L."/>
            <person name="Davis C.M."/>
            <person name="Simpson J.R."/>
            <person name="Lauterbach L."/>
            <person name="Steele A.D."/>
            <person name="Gui C."/>
            <person name="Meng S."/>
            <person name="Li G."/>
            <person name="Viehrig K."/>
            <person name="Ye F."/>
            <person name="Su P."/>
            <person name="Kiefer A.F."/>
            <person name="Nichols A."/>
            <person name="Cepeda A.J."/>
            <person name="Yan W."/>
            <person name="Fan B."/>
            <person name="Jiang Y."/>
            <person name="Adhikari A."/>
            <person name="Zheng C.-J."/>
            <person name="Schuster L."/>
            <person name="Cowan T.M."/>
            <person name="Smanski M.J."/>
            <person name="Chevrette M.G."/>
            <person name="De Carvalho L.P.S."/>
            <person name="Shen B."/>
        </authorList>
    </citation>
    <scope>NUCLEOTIDE SEQUENCE [LARGE SCALE GENOMIC DNA]</scope>
    <source>
        <strain evidence="3 4">NPDC078403</strain>
    </source>
</reference>
<dbReference type="Pfam" id="PF03413">
    <property type="entry name" value="PepSY"/>
    <property type="match status" value="1"/>
</dbReference>
<feature type="transmembrane region" description="Helical" evidence="1">
    <location>
        <begin position="15"/>
        <end position="40"/>
    </location>
</feature>
<organism evidence="3 4">
    <name type="scientific">Pseudoalteromonas rhizosphaerae</name>
    <dbReference type="NCBI Taxonomy" id="2518973"/>
    <lineage>
        <taxon>Bacteria</taxon>
        <taxon>Pseudomonadati</taxon>
        <taxon>Pseudomonadota</taxon>
        <taxon>Gammaproteobacteria</taxon>
        <taxon>Alteromonadales</taxon>
        <taxon>Pseudoalteromonadaceae</taxon>
        <taxon>Pseudoalteromonas</taxon>
    </lineage>
</organism>
<sequence length="376" mass="42844">MSKQLLAWRKLARRLHLWLGLSLGMFFVILCLSGAALVYYPQIDAWLHPELANAAQQPCDYNTALKTLRMQYPDKLGPWRFEVTPEQQFIPARYYNPQETQGQDFAPMMVWLSADGSTLLRQSFWGDYLVTWLYNLHFTLLLGSTGTIIVGYLGIGSALLLLTGLVAWWPKSGFWLRQLRFKRRAALLGHMYDWHKTIGLVMLLPLFILTSTGAMLAFPKETNGLLGWALGEVESAARPAPQLTFSNPQISVTQAVKIAQTQLPKARLAWIETPSVNQGYYRLRMQVSDDKSTRFPNSYIDINPRSGEVVKVFDLRQQGTSNQIKNWLHPLHNGSVGGLSLKVLWIIASLASLGLAWLGWYRYYLRKNIAKKDRKK</sequence>
<keyword evidence="1" id="KW-0812">Transmembrane</keyword>
<evidence type="ECO:0000313" key="3">
    <source>
        <dbReference type="EMBL" id="MFK3865420.1"/>
    </source>
</evidence>
<name>A0ABW8L2M9_9GAMM</name>
<evidence type="ECO:0000256" key="1">
    <source>
        <dbReference type="SAM" id="Phobius"/>
    </source>
</evidence>
<dbReference type="PANTHER" id="PTHR34219">
    <property type="entry name" value="IRON-REGULATED INNER MEMBRANE PROTEIN-RELATED"/>
    <property type="match status" value="1"/>
</dbReference>
<dbReference type="Pfam" id="PF03929">
    <property type="entry name" value="PepSY_TM"/>
    <property type="match status" value="1"/>
</dbReference>
<evidence type="ECO:0000313" key="4">
    <source>
        <dbReference type="Proteomes" id="UP001620262"/>
    </source>
</evidence>
<proteinExistence type="predicted"/>
<dbReference type="InterPro" id="IPR025711">
    <property type="entry name" value="PepSY"/>
</dbReference>
<evidence type="ECO:0000259" key="2">
    <source>
        <dbReference type="Pfam" id="PF03413"/>
    </source>
</evidence>
<dbReference type="EMBL" id="JBJDOT010000024">
    <property type="protein sequence ID" value="MFK3865420.1"/>
    <property type="molecule type" value="Genomic_DNA"/>
</dbReference>
<protein>
    <submittedName>
        <fullName evidence="3">PepSY-associated TM helix domain-containing protein</fullName>
    </submittedName>
</protein>
<feature type="transmembrane region" description="Helical" evidence="1">
    <location>
        <begin position="197"/>
        <end position="218"/>
    </location>
</feature>